<organism evidence="1 2">
    <name type="scientific">Acidithiobacillus thiooxidans ATCC 19377</name>
    <dbReference type="NCBI Taxonomy" id="637390"/>
    <lineage>
        <taxon>Bacteria</taxon>
        <taxon>Pseudomonadati</taxon>
        <taxon>Pseudomonadota</taxon>
        <taxon>Acidithiobacillia</taxon>
        <taxon>Acidithiobacillales</taxon>
        <taxon>Acidithiobacillaceae</taxon>
        <taxon>Acidithiobacillus</taxon>
    </lineage>
</organism>
<dbReference type="AlphaFoldDB" id="A0A543PYL6"/>
<evidence type="ECO:0000313" key="1">
    <source>
        <dbReference type="EMBL" id="TQN49166.1"/>
    </source>
</evidence>
<name>A0A543PYL6_ACITH</name>
<proteinExistence type="predicted"/>
<comment type="caution">
    <text evidence="1">The sequence shown here is derived from an EMBL/GenBank/DDBJ whole genome shotgun (WGS) entry which is preliminary data.</text>
</comment>
<dbReference type="Proteomes" id="UP000315403">
    <property type="component" value="Unassembled WGS sequence"/>
</dbReference>
<reference evidence="1 2" key="1">
    <citation type="submission" date="2019-03" db="EMBL/GenBank/DDBJ databases">
        <title>New insights into Acidothiobacillus thiooxidans sulfur metabolism through coupled gene expression, solution geochemistry, microscopy and spectroscopy analyses.</title>
        <authorList>
            <person name="Camacho D."/>
            <person name="Frazao R."/>
            <person name="Fouillen A."/>
            <person name="Nanci A."/>
            <person name="Lang B.F."/>
            <person name="Apte S.C."/>
            <person name="Baron C."/>
            <person name="Warren L.A."/>
        </authorList>
    </citation>
    <scope>NUCLEOTIDE SEQUENCE [LARGE SCALE GENOMIC DNA]</scope>
    <source>
        <strain evidence="1 2">ATCC 19377</strain>
    </source>
</reference>
<gene>
    <name evidence="1" type="ORF">DLNHIDIE_03522</name>
</gene>
<sequence length="109" mass="12280">MVVDHTFSTDRRLPRAHRGRGLRWHDMVKKAIVFVVIQQDHGLAPDLWIAGQGIQHPGNVNGAIGGRIGGVFRVARRGDNPGNLRKTILQNIFTQRRYAARSPSPLRQR</sequence>
<evidence type="ECO:0000313" key="2">
    <source>
        <dbReference type="Proteomes" id="UP000315403"/>
    </source>
</evidence>
<protein>
    <submittedName>
        <fullName evidence="1">Uncharacterized protein</fullName>
    </submittedName>
</protein>
<accession>A0A543PYL6</accession>
<dbReference type="EMBL" id="SZUV01000012">
    <property type="protein sequence ID" value="TQN49166.1"/>
    <property type="molecule type" value="Genomic_DNA"/>
</dbReference>